<sequence length="325" mass="36944">MDEMPPFIDIEARKRQPTLWFEDGNVILTTNLSIFRVHRGLLSMNSPVFADMLTLPQPEASEDILEGLPMVEISDDDDSFTHLLHYFYVPRYYYRGSEASFDKISGLLRMSTKYQIDDLREEVINHLALAYPATLEKYKEAVDPNTKFPLFPPFPGQHFAVVALARQTDALILLPAALWRSSCESSQIIDDGVVGLNGTTHRLPPKDLASCLRIKLKAVKSYINAETSLPSLLKESDCDRIERRDAQARVFPCRGLAASSVCLHFSQDIVRDDLDVLKHMDAFDVWGALVCDACREVTGSTIHVLRTHWWNKIPEWLSLPPWKVE</sequence>
<dbReference type="InterPro" id="IPR011333">
    <property type="entry name" value="SKP1/BTB/POZ_sf"/>
</dbReference>
<dbReference type="Proteomes" id="UP000294933">
    <property type="component" value="Unassembled WGS sequence"/>
</dbReference>
<proteinExistence type="predicted"/>
<protein>
    <recommendedName>
        <fullName evidence="1">BTB domain-containing protein</fullName>
    </recommendedName>
</protein>
<dbReference type="SMART" id="SM00225">
    <property type="entry name" value="BTB"/>
    <property type="match status" value="1"/>
</dbReference>
<reference evidence="2 3" key="1">
    <citation type="submission" date="2018-06" db="EMBL/GenBank/DDBJ databases">
        <title>A transcriptomic atlas of mushroom development highlights an independent origin of complex multicellularity.</title>
        <authorList>
            <consortium name="DOE Joint Genome Institute"/>
            <person name="Krizsan K."/>
            <person name="Almasi E."/>
            <person name="Merenyi Z."/>
            <person name="Sahu N."/>
            <person name="Viragh M."/>
            <person name="Koszo T."/>
            <person name="Mondo S."/>
            <person name="Kiss B."/>
            <person name="Balint B."/>
            <person name="Kues U."/>
            <person name="Barry K."/>
            <person name="Hegedus J.C."/>
            <person name="Henrissat B."/>
            <person name="Johnson J."/>
            <person name="Lipzen A."/>
            <person name="Ohm R."/>
            <person name="Nagy I."/>
            <person name="Pangilinan J."/>
            <person name="Yan J."/>
            <person name="Xiong Y."/>
            <person name="Grigoriev I.V."/>
            <person name="Hibbett D.S."/>
            <person name="Nagy L.G."/>
        </authorList>
    </citation>
    <scope>NUCLEOTIDE SEQUENCE [LARGE SCALE GENOMIC DNA]</scope>
    <source>
        <strain evidence="2 3">SZMC22713</strain>
    </source>
</reference>
<organism evidence="2 3">
    <name type="scientific">Rickenella mellea</name>
    <dbReference type="NCBI Taxonomy" id="50990"/>
    <lineage>
        <taxon>Eukaryota</taxon>
        <taxon>Fungi</taxon>
        <taxon>Dikarya</taxon>
        <taxon>Basidiomycota</taxon>
        <taxon>Agaricomycotina</taxon>
        <taxon>Agaricomycetes</taxon>
        <taxon>Hymenochaetales</taxon>
        <taxon>Rickenellaceae</taxon>
        <taxon>Rickenella</taxon>
    </lineage>
</organism>
<dbReference type="VEuPathDB" id="FungiDB:BD410DRAFT_776947"/>
<gene>
    <name evidence="2" type="ORF">BD410DRAFT_776947</name>
</gene>
<dbReference type="Gene3D" id="3.30.710.10">
    <property type="entry name" value="Potassium Channel Kv1.1, Chain A"/>
    <property type="match status" value="1"/>
</dbReference>
<dbReference type="SUPFAM" id="SSF54695">
    <property type="entry name" value="POZ domain"/>
    <property type="match status" value="1"/>
</dbReference>
<feature type="domain" description="BTB" evidence="1">
    <location>
        <begin position="24"/>
        <end position="96"/>
    </location>
</feature>
<evidence type="ECO:0000313" key="2">
    <source>
        <dbReference type="EMBL" id="TDL16712.1"/>
    </source>
</evidence>
<dbReference type="EMBL" id="ML170237">
    <property type="protein sequence ID" value="TDL16712.1"/>
    <property type="molecule type" value="Genomic_DNA"/>
</dbReference>
<name>A0A4Y7PPD3_9AGAM</name>
<accession>A0A4Y7PPD3</accession>
<dbReference type="OrthoDB" id="3893071at2759"/>
<keyword evidence="3" id="KW-1185">Reference proteome</keyword>
<dbReference type="InterPro" id="IPR000210">
    <property type="entry name" value="BTB/POZ_dom"/>
</dbReference>
<dbReference type="CDD" id="cd18186">
    <property type="entry name" value="BTB_POZ_ZBTB_KLHL-like"/>
    <property type="match status" value="1"/>
</dbReference>
<dbReference type="AlphaFoldDB" id="A0A4Y7PPD3"/>
<dbReference type="Pfam" id="PF00651">
    <property type="entry name" value="BTB"/>
    <property type="match status" value="1"/>
</dbReference>
<evidence type="ECO:0000259" key="1">
    <source>
        <dbReference type="PROSITE" id="PS50097"/>
    </source>
</evidence>
<evidence type="ECO:0000313" key="3">
    <source>
        <dbReference type="Proteomes" id="UP000294933"/>
    </source>
</evidence>
<dbReference type="PROSITE" id="PS50097">
    <property type="entry name" value="BTB"/>
    <property type="match status" value="1"/>
</dbReference>